<dbReference type="Gramene" id="Solyc02g089740.3.1">
    <property type="protein sequence ID" value="Solyc02g089740.3.1"/>
    <property type="gene ID" value="Solyc02g089740.3"/>
</dbReference>
<evidence type="ECO:0000313" key="2">
    <source>
        <dbReference type="Proteomes" id="UP000004994"/>
    </source>
</evidence>
<sequence>MPGLVQLYHSSCSNIPTCNPHSFRV</sequence>
<reference evidence="1" key="2">
    <citation type="submission" date="2019-01" db="UniProtKB">
        <authorList>
            <consortium name="EnsemblPlants"/>
        </authorList>
    </citation>
    <scope>IDENTIFICATION</scope>
    <source>
        <strain evidence="1">cv. Heinz 1706</strain>
    </source>
</reference>
<dbReference type="AlphaFoldDB" id="A0A3Q7F9X7"/>
<evidence type="ECO:0000313" key="1">
    <source>
        <dbReference type="EnsemblPlants" id="Solyc02g089740.3.1"/>
    </source>
</evidence>
<keyword evidence="2" id="KW-1185">Reference proteome</keyword>
<name>A0A3Q7F9X7_SOLLC</name>
<protein>
    <submittedName>
        <fullName evidence="1">Uncharacterized protein</fullName>
    </submittedName>
</protein>
<organism evidence="1">
    <name type="scientific">Solanum lycopersicum</name>
    <name type="common">Tomato</name>
    <name type="synonym">Lycopersicon esculentum</name>
    <dbReference type="NCBI Taxonomy" id="4081"/>
    <lineage>
        <taxon>Eukaryota</taxon>
        <taxon>Viridiplantae</taxon>
        <taxon>Streptophyta</taxon>
        <taxon>Embryophyta</taxon>
        <taxon>Tracheophyta</taxon>
        <taxon>Spermatophyta</taxon>
        <taxon>Magnoliopsida</taxon>
        <taxon>eudicotyledons</taxon>
        <taxon>Gunneridae</taxon>
        <taxon>Pentapetalae</taxon>
        <taxon>asterids</taxon>
        <taxon>lamiids</taxon>
        <taxon>Solanales</taxon>
        <taxon>Solanaceae</taxon>
        <taxon>Solanoideae</taxon>
        <taxon>Solaneae</taxon>
        <taxon>Solanum</taxon>
        <taxon>Solanum subgen. Lycopersicon</taxon>
    </lineage>
</organism>
<dbReference type="EnsemblPlants" id="Solyc02g089740.3.1">
    <property type="protein sequence ID" value="Solyc02g089740.3.1"/>
    <property type="gene ID" value="Solyc02g089740.3"/>
</dbReference>
<reference evidence="1" key="1">
    <citation type="journal article" date="2012" name="Nature">
        <title>The tomato genome sequence provides insights into fleshy fruit evolution.</title>
        <authorList>
            <consortium name="Tomato Genome Consortium"/>
        </authorList>
    </citation>
    <scope>NUCLEOTIDE SEQUENCE [LARGE SCALE GENOMIC DNA]</scope>
    <source>
        <strain evidence="1">cv. Heinz 1706</strain>
    </source>
</reference>
<proteinExistence type="predicted"/>
<accession>A0A3Q7F9X7</accession>
<dbReference type="Proteomes" id="UP000004994">
    <property type="component" value="Chromosome 2"/>
</dbReference>
<dbReference type="PaxDb" id="4081-Solyc02g089740.2.1"/>
<dbReference type="InParanoid" id="A0A3Q7F9X7"/>